<dbReference type="AlphaFoldDB" id="A0A845DX64"/>
<evidence type="ECO:0000313" key="3">
    <source>
        <dbReference type="Proteomes" id="UP000460949"/>
    </source>
</evidence>
<dbReference type="Proteomes" id="UP000460949">
    <property type="component" value="Unassembled WGS sequence"/>
</dbReference>
<proteinExistence type="predicted"/>
<dbReference type="InterPro" id="IPR016181">
    <property type="entry name" value="Acyl_CoA_acyltransferase"/>
</dbReference>
<dbReference type="SUPFAM" id="SSF55718">
    <property type="entry name" value="SCP-like"/>
    <property type="match status" value="1"/>
</dbReference>
<sequence>MEFKELKDFEAFTGLSHRCYPGMKLTSAEEQERYTEHRRKMAGHKDVHPVGLYDGGSLVGGYFAYDHKIQVYDTKVKGAGIGTVAVDLPYKKQGHAKRIITKFLLDARKNGRILAHLYPFQPGFYQKMGFGIGPELSVYQFHPSQLPTFETTLDVQVLTRDHLDDVRTCYHTWVDQTHGATDIPSYGFAFLEKPEQHTVGVQNEGKLEGYMSFEFKAGSHFLENDLHVRNFFYTTKAAYQALLTQLHNQKDQVRSVSFPTFDEDFSFTLDDPVHVENRLIHSIYHKTAEQGRGLMYRIIDIPAFLESVKHHTFGRDTIRIGWTVKDSLLGETYKEVWQFAAGRPSVTKEEAEVQIELDIGSFSSLMMGCVSLPALEKAGKANVSKPVDLFNQLEKPQCWTFF</sequence>
<dbReference type="InterPro" id="IPR000182">
    <property type="entry name" value="GNAT_dom"/>
</dbReference>
<protein>
    <submittedName>
        <fullName evidence="2">GNAT family N-acetyltransferase</fullName>
    </submittedName>
</protein>
<dbReference type="PANTHER" id="PTHR37817:SF1">
    <property type="entry name" value="N-ACETYLTRANSFERASE EIS"/>
    <property type="match status" value="1"/>
</dbReference>
<organism evidence="2 3">
    <name type="scientific">Halobacillus litoralis</name>
    <dbReference type="NCBI Taxonomy" id="45668"/>
    <lineage>
        <taxon>Bacteria</taxon>
        <taxon>Bacillati</taxon>
        <taxon>Bacillota</taxon>
        <taxon>Bacilli</taxon>
        <taxon>Bacillales</taxon>
        <taxon>Bacillaceae</taxon>
        <taxon>Halobacillus</taxon>
    </lineage>
</organism>
<accession>A0A845DX64</accession>
<dbReference type="GO" id="GO:0034069">
    <property type="term" value="F:aminoglycoside N-acetyltransferase activity"/>
    <property type="evidence" value="ECO:0007669"/>
    <property type="project" value="TreeGrafter"/>
</dbReference>
<gene>
    <name evidence="2" type="ORF">GLW04_16065</name>
</gene>
<keyword evidence="2" id="KW-0808">Transferase</keyword>
<dbReference type="PANTHER" id="PTHR37817">
    <property type="entry name" value="N-ACETYLTRANSFERASE EIS"/>
    <property type="match status" value="1"/>
</dbReference>
<dbReference type="GO" id="GO:0030649">
    <property type="term" value="P:aminoglycoside antibiotic catabolic process"/>
    <property type="evidence" value="ECO:0007669"/>
    <property type="project" value="TreeGrafter"/>
</dbReference>
<dbReference type="Gene3D" id="3.30.1050.10">
    <property type="entry name" value="SCP2 sterol-binding domain"/>
    <property type="match status" value="1"/>
</dbReference>
<dbReference type="Gene3D" id="3.40.630.30">
    <property type="match status" value="2"/>
</dbReference>
<evidence type="ECO:0000259" key="1">
    <source>
        <dbReference type="PROSITE" id="PS51186"/>
    </source>
</evidence>
<dbReference type="InterPro" id="IPR041380">
    <property type="entry name" value="Acetyltransf_17"/>
</dbReference>
<dbReference type="Pfam" id="PF17668">
    <property type="entry name" value="Acetyltransf_17"/>
    <property type="match status" value="1"/>
</dbReference>
<name>A0A845DX64_9BACI</name>
<reference evidence="2 3" key="1">
    <citation type="submission" date="2019-11" db="EMBL/GenBank/DDBJ databases">
        <title>Genome sequences of 17 halophilic strains isolated from different environments.</title>
        <authorList>
            <person name="Furrow R.E."/>
        </authorList>
    </citation>
    <scope>NUCLEOTIDE SEQUENCE [LARGE SCALE GENOMIC DNA]</scope>
    <source>
        <strain evidence="2 3">22511_23_Filter</strain>
    </source>
</reference>
<dbReference type="RefSeq" id="WP_160839074.1">
    <property type="nucleotide sequence ID" value="NZ_WMET01000004.1"/>
</dbReference>
<evidence type="ECO:0000313" key="2">
    <source>
        <dbReference type="EMBL" id="MYL21419.1"/>
    </source>
</evidence>
<dbReference type="Pfam" id="PF13527">
    <property type="entry name" value="Acetyltransf_9"/>
    <property type="match status" value="1"/>
</dbReference>
<dbReference type="SUPFAM" id="SSF55729">
    <property type="entry name" value="Acyl-CoA N-acyltransferases (Nat)"/>
    <property type="match status" value="1"/>
</dbReference>
<dbReference type="PROSITE" id="PS51186">
    <property type="entry name" value="GNAT"/>
    <property type="match status" value="1"/>
</dbReference>
<dbReference type="InterPro" id="IPR051554">
    <property type="entry name" value="Acetyltransferase_Eis"/>
</dbReference>
<comment type="caution">
    <text evidence="2">The sequence shown here is derived from an EMBL/GenBank/DDBJ whole genome shotgun (WGS) entry which is preliminary data.</text>
</comment>
<dbReference type="InterPro" id="IPR036527">
    <property type="entry name" value="SCP2_sterol-bd_dom_sf"/>
</dbReference>
<dbReference type="EMBL" id="WMET01000004">
    <property type="protein sequence ID" value="MYL21419.1"/>
    <property type="molecule type" value="Genomic_DNA"/>
</dbReference>
<feature type="domain" description="N-acetyltransferase" evidence="1">
    <location>
        <begin position="1"/>
        <end position="156"/>
    </location>
</feature>